<name>A0ABW3LIJ0_9BACI</name>
<dbReference type="Pfam" id="PF13687">
    <property type="entry name" value="DUF4153"/>
    <property type="match status" value="1"/>
</dbReference>
<dbReference type="EMBL" id="JBHTKJ010000011">
    <property type="protein sequence ID" value="MFD1037775.1"/>
    <property type="molecule type" value="Genomic_DNA"/>
</dbReference>
<protein>
    <submittedName>
        <fullName evidence="2">DUF4153 domain-containing protein</fullName>
    </submittedName>
</protein>
<feature type="transmembrane region" description="Helical" evidence="1">
    <location>
        <begin position="244"/>
        <end position="267"/>
    </location>
</feature>
<evidence type="ECO:0000313" key="2">
    <source>
        <dbReference type="EMBL" id="MFD1037775.1"/>
    </source>
</evidence>
<reference evidence="3" key="1">
    <citation type="journal article" date="2019" name="Int. J. Syst. Evol. Microbiol.">
        <title>The Global Catalogue of Microorganisms (GCM) 10K type strain sequencing project: providing services to taxonomists for standard genome sequencing and annotation.</title>
        <authorList>
            <consortium name="The Broad Institute Genomics Platform"/>
            <consortium name="The Broad Institute Genome Sequencing Center for Infectious Disease"/>
            <person name="Wu L."/>
            <person name="Ma J."/>
        </authorList>
    </citation>
    <scope>NUCLEOTIDE SEQUENCE [LARGE SCALE GENOMIC DNA]</scope>
    <source>
        <strain evidence="3">CCUG 56754</strain>
    </source>
</reference>
<feature type="transmembrane region" description="Helical" evidence="1">
    <location>
        <begin position="10"/>
        <end position="28"/>
    </location>
</feature>
<keyword evidence="1" id="KW-1133">Transmembrane helix</keyword>
<feature type="transmembrane region" description="Helical" evidence="1">
    <location>
        <begin position="156"/>
        <end position="181"/>
    </location>
</feature>
<keyword evidence="1" id="KW-0812">Transmembrane</keyword>
<feature type="transmembrane region" description="Helical" evidence="1">
    <location>
        <begin position="287"/>
        <end position="308"/>
    </location>
</feature>
<feature type="transmembrane region" description="Helical" evidence="1">
    <location>
        <begin position="84"/>
        <end position="102"/>
    </location>
</feature>
<keyword evidence="3" id="KW-1185">Reference proteome</keyword>
<evidence type="ECO:0000313" key="3">
    <source>
        <dbReference type="Proteomes" id="UP001597040"/>
    </source>
</evidence>
<feature type="transmembrane region" description="Helical" evidence="1">
    <location>
        <begin position="34"/>
        <end position="53"/>
    </location>
</feature>
<dbReference type="InterPro" id="IPR025291">
    <property type="entry name" value="DUF4153"/>
</dbReference>
<organism evidence="2 3">
    <name type="scientific">Virgibacillus byunsanensis</name>
    <dbReference type="NCBI Taxonomy" id="570945"/>
    <lineage>
        <taxon>Bacteria</taxon>
        <taxon>Bacillati</taxon>
        <taxon>Bacillota</taxon>
        <taxon>Bacilli</taxon>
        <taxon>Bacillales</taxon>
        <taxon>Bacillaceae</taxon>
        <taxon>Virgibacillus</taxon>
    </lineage>
</organism>
<accession>A0ABW3LIJ0</accession>
<feature type="transmembrane region" description="Helical" evidence="1">
    <location>
        <begin position="201"/>
        <end position="223"/>
    </location>
</feature>
<proteinExistence type="predicted"/>
<feature type="transmembrane region" description="Helical" evidence="1">
    <location>
        <begin position="355"/>
        <end position="373"/>
    </location>
</feature>
<feature type="transmembrane region" description="Helical" evidence="1">
    <location>
        <begin position="60"/>
        <end position="78"/>
    </location>
</feature>
<feature type="transmembrane region" description="Helical" evidence="1">
    <location>
        <begin position="320"/>
        <end position="343"/>
    </location>
</feature>
<evidence type="ECO:0000256" key="1">
    <source>
        <dbReference type="SAM" id="Phobius"/>
    </source>
</evidence>
<feature type="transmembrane region" description="Helical" evidence="1">
    <location>
        <begin position="380"/>
        <end position="400"/>
    </location>
</feature>
<gene>
    <name evidence="2" type="ORF">ACFQ3N_05035</name>
</gene>
<sequence>MDLYVKQKDWLFLLVCFGLGILAEISFFHGSIGLSYPVFIAGFYMVLFLRYRLSFTHRRIGLLIMVVIWLLAGSYLFYDSILLHNLNLLIIPVLVFIHMVLITSPNNWSWAAPEFLTLLITKFNEGLKYSSAFCNAGFKRIFKNMNEQTAQIVKRIFLGLVIGIPLLLVITGLLMSADAVFQDIVLRLPQFIFQFNFQEGLFRFVLIIMFTLLFFGIFQVLHVKSKQKESYTNKEKSRVSWDGITTATVLVLLNGVYVVFTVIQFRYFFSDSLQNGFTYAEYARRGFFELVIVTLINWTVLTTFLNLVKNPGKRMNLMMKIMYSLLIVVSGVMLTSAFQRLSMYEAAYGFTLDRILAHAFMIFLMVVFAYTLIRVWMERLSLLHFYLIAGLIFYTGLHVIHIEQIIVDENLDRYERTGKIDIHYLNSLSYTGVNGLIKLYQEDPDHPRLQGILQNEKQIAEQSPSTWQSFNFIKQKVTKKLRELDL</sequence>
<comment type="caution">
    <text evidence="2">The sequence shown here is derived from an EMBL/GenBank/DDBJ whole genome shotgun (WGS) entry which is preliminary data.</text>
</comment>
<keyword evidence="1" id="KW-0472">Membrane</keyword>
<dbReference type="RefSeq" id="WP_390360148.1">
    <property type="nucleotide sequence ID" value="NZ_JBHTKJ010000011.1"/>
</dbReference>
<dbReference type="Proteomes" id="UP001597040">
    <property type="component" value="Unassembled WGS sequence"/>
</dbReference>